<comment type="caution">
    <text evidence="1">The sequence shown here is derived from an EMBL/GenBank/DDBJ whole genome shotgun (WGS) entry which is preliminary data.</text>
</comment>
<name>A0ABV1ECG1_9FIRM</name>
<accession>A0ABV1ECG1</accession>
<organism evidence="1 2">
    <name type="scientific">Pseudoflavonifractor intestinihominis</name>
    <dbReference type="NCBI Taxonomy" id="3133171"/>
    <lineage>
        <taxon>Bacteria</taxon>
        <taxon>Bacillati</taxon>
        <taxon>Bacillota</taxon>
        <taxon>Clostridia</taxon>
        <taxon>Eubacteriales</taxon>
        <taxon>Oscillospiraceae</taxon>
        <taxon>Pseudoflavonifractor</taxon>
    </lineage>
</organism>
<sequence length="136" mass="13882">MNRISEALAFQNVFAPQSVAATTDKTTAYVDASGAREVAFLLSTAALGANKSLTVTLLASDDSGGSDAQEIGTAKFTDKEGTDPRVAVVACKTSAAHGRYVAVKFQHDGDAEVVCGVTAASDGLYLPAGNGWVLAV</sequence>
<reference evidence="1 2" key="1">
    <citation type="submission" date="2024-03" db="EMBL/GenBank/DDBJ databases">
        <title>Human intestinal bacterial collection.</title>
        <authorList>
            <person name="Pauvert C."/>
            <person name="Hitch T.C.A."/>
            <person name="Clavel T."/>
        </authorList>
    </citation>
    <scope>NUCLEOTIDE SEQUENCE [LARGE SCALE GENOMIC DNA]</scope>
    <source>
        <strain evidence="1 2">CLA-AP-H29</strain>
    </source>
</reference>
<proteinExistence type="predicted"/>
<gene>
    <name evidence="1" type="ORF">WMO64_16255</name>
</gene>
<evidence type="ECO:0000313" key="1">
    <source>
        <dbReference type="EMBL" id="MEQ2445006.1"/>
    </source>
</evidence>
<keyword evidence="2" id="KW-1185">Reference proteome</keyword>
<dbReference type="Proteomes" id="UP001464378">
    <property type="component" value="Unassembled WGS sequence"/>
</dbReference>
<dbReference type="RefSeq" id="WP_294522501.1">
    <property type="nucleotide sequence ID" value="NZ_JBBMFK010000040.1"/>
</dbReference>
<protein>
    <submittedName>
        <fullName evidence="1">Uncharacterized protein</fullName>
    </submittedName>
</protein>
<evidence type="ECO:0000313" key="2">
    <source>
        <dbReference type="Proteomes" id="UP001464378"/>
    </source>
</evidence>
<dbReference type="EMBL" id="JBBMFK010000040">
    <property type="protein sequence ID" value="MEQ2445006.1"/>
    <property type="molecule type" value="Genomic_DNA"/>
</dbReference>